<sequence length="250" mass="27858">MKKIIPVIILVLTTVDGFSKCASSRLYFWPSKQTVSSNSIFVIDGYATSQKIIIGLGTTYKVYLKSADEKIKLNVQELLVGQYNLTQAVLKPEKILAVGKEYELVIENLGDLESQVTRYNDSTKQKEKIKWTASNFIDTVSPNWTSKPEFTSSSYDMYGCGPATFANFTFAATDNSEFLIKTTVKNKSTGKETTFYLQAVDQLISVGHGMCAGAFDFQDGDKFEVAFSLFDASGNITHWTGDKLEFKRPT</sequence>
<evidence type="ECO:0000313" key="2">
    <source>
        <dbReference type="Proteomes" id="UP000216035"/>
    </source>
</evidence>
<reference evidence="1 2" key="1">
    <citation type="submission" date="2017-07" db="EMBL/GenBank/DDBJ databases">
        <title>Flavobacterium cyanobacteriorum sp. nov., isolated from cyanobacterial aggregates in a eutrophic lake.</title>
        <authorList>
            <person name="Cai H."/>
        </authorList>
    </citation>
    <scope>NUCLEOTIDE SEQUENCE [LARGE SCALE GENOMIC DNA]</scope>
    <source>
        <strain evidence="1 2">TH167</strain>
    </source>
</reference>
<protein>
    <submittedName>
        <fullName evidence="1">Uncharacterized protein</fullName>
    </submittedName>
</protein>
<organism evidence="1 2">
    <name type="scientific">Flavobacterium aurantiibacter</name>
    <dbReference type="NCBI Taxonomy" id="2023067"/>
    <lineage>
        <taxon>Bacteria</taxon>
        <taxon>Pseudomonadati</taxon>
        <taxon>Bacteroidota</taxon>
        <taxon>Flavobacteriia</taxon>
        <taxon>Flavobacteriales</taxon>
        <taxon>Flavobacteriaceae</taxon>
        <taxon>Flavobacterium</taxon>
    </lineage>
</organism>
<dbReference type="EMBL" id="NOXX01000187">
    <property type="protein sequence ID" value="OYQ45085.1"/>
    <property type="molecule type" value="Genomic_DNA"/>
</dbReference>
<accession>A0A255ZW04</accession>
<proteinExistence type="predicted"/>
<gene>
    <name evidence="1" type="ORF">CHX27_06870</name>
</gene>
<comment type="caution">
    <text evidence="1">The sequence shown here is derived from an EMBL/GenBank/DDBJ whole genome shotgun (WGS) entry which is preliminary data.</text>
</comment>
<name>A0A255ZW04_9FLAO</name>
<keyword evidence="2" id="KW-1185">Reference proteome</keyword>
<dbReference type="AlphaFoldDB" id="A0A255ZW04"/>
<evidence type="ECO:0000313" key="1">
    <source>
        <dbReference type="EMBL" id="OYQ45085.1"/>
    </source>
</evidence>
<dbReference type="Proteomes" id="UP000216035">
    <property type="component" value="Unassembled WGS sequence"/>
</dbReference>